<feature type="binding site" evidence="12">
    <location>
        <position position="154"/>
    </location>
    <ligand>
        <name>GTP</name>
        <dbReference type="ChEBI" id="CHEBI:37565"/>
    </ligand>
</feature>
<dbReference type="GO" id="GO:0061799">
    <property type="term" value="F:cyclic pyranopterin monophosphate synthase activity"/>
    <property type="evidence" value="ECO:0007669"/>
    <property type="project" value="TreeGrafter"/>
</dbReference>
<dbReference type="CDD" id="cd01335">
    <property type="entry name" value="Radical_SAM"/>
    <property type="match status" value="1"/>
</dbReference>
<reference evidence="15" key="1">
    <citation type="submission" date="2007-07" db="EMBL/GenBank/DDBJ databases">
        <title>Complete genome sequence of Campylobacter hominis ATCC BAA-381, a commensal isolated from the human gastrointestinal tract.</title>
        <authorList>
            <person name="Fouts D.E."/>
            <person name="Mongodin E.F."/>
            <person name="Puiu D."/>
            <person name="Sebastian Y."/>
            <person name="Miller W.G."/>
            <person name="Mandrell R.E."/>
            <person name="Nelson K.E."/>
        </authorList>
    </citation>
    <scope>NUCLEOTIDE SEQUENCE [LARGE SCALE GENOMIC DNA]</scope>
    <source>
        <strain evidence="15">ATCC BAA-381 / LMG 19568 / NCTC 13146 / CH001A</strain>
    </source>
</reference>
<dbReference type="HOGENOM" id="CLU_009273_0_1_7"/>
<dbReference type="InterPro" id="IPR050105">
    <property type="entry name" value="MoCo_biosynth_MoaA/MoaC"/>
</dbReference>
<dbReference type="Proteomes" id="UP000002407">
    <property type="component" value="Chromosome"/>
</dbReference>
<accession>A7I087</accession>
<feature type="binding site" evidence="12">
    <location>
        <begin position="253"/>
        <end position="255"/>
    </location>
    <ligand>
        <name>GTP</name>
        <dbReference type="ChEBI" id="CHEBI:37565"/>
    </ligand>
</feature>
<name>A7I087_CAMHC</name>
<feature type="binding site" evidence="12">
    <location>
        <position position="26"/>
    </location>
    <ligand>
        <name>S-adenosyl-L-methionine</name>
        <dbReference type="ChEBI" id="CHEBI:59789"/>
    </ligand>
</feature>
<protein>
    <recommendedName>
        <fullName evidence="1 12">GTP 3',8-cyclase</fullName>
        <ecNumber evidence="1 12">4.1.99.22</ecNumber>
    </recommendedName>
    <alternativeName>
        <fullName evidence="12">Molybdenum cofactor biosynthesis protein A</fullName>
    </alternativeName>
</protein>
<evidence type="ECO:0000256" key="2">
    <source>
        <dbReference type="ARBA" id="ARBA00022485"/>
    </source>
</evidence>
<feature type="binding site" evidence="12">
    <location>
        <position position="188"/>
    </location>
    <ligand>
        <name>S-adenosyl-L-methionine</name>
        <dbReference type="ChEBI" id="CHEBI:59789"/>
    </ligand>
</feature>
<comment type="pathway">
    <text evidence="12">Cofactor biosynthesis; molybdopterin biosynthesis.</text>
</comment>
<dbReference type="InterPro" id="IPR058240">
    <property type="entry name" value="rSAM_sf"/>
</dbReference>
<evidence type="ECO:0000256" key="4">
    <source>
        <dbReference type="ARBA" id="ARBA00022723"/>
    </source>
</evidence>
<dbReference type="SFLD" id="SFLDG01383">
    <property type="entry name" value="cyclic_pyranopterin_phosphate"/>
    <property type="match status" value="1"/>
</dbReference>
<keyword evidence="9 12" id="KW-0501">Molybdenum cofactor biosynthesis</keyword>
<feature type="binding site" evidence="12">
    <location>
        <position position="20"/>
    </location>
    <ligand>
        <name>[4Fe-4S] cluster</name>
        <dbReference type="ChEBI" id="CHEBI:49883"/>
        <label>1</label>
        <note>4Fe-4S-S-AdoMet</note>
    </ligand>
</feature>
<keyword evidence="7 12" id="KW-0411">Iron-sulfur</keyword>
<evidence type="ECO:0000256" key="11">
    <source>
        <dbReference type="ARBA" id="ARBA00048697"/>
    </source>
</evidence>
<evidence type="ECO:0000256" key="9">
    <source>
        <dbReference type="ARBA" id="ARBA00023150"/>
    </source>
</evidence>
<dbReference type="HAMAP" id="MF_01225_B">
    <property type="entry name" value="MoaA_B"/>
    <property type="match status" value="1"/>
</dbReference>
<feature type="domain" description="Radical SAM core" evidence="13">
    <location>
        <begin position="4"/>
        <end position="218"/>
    </location>
</feature>
<keyword evidence="4 12" id="KW-0479">Metal-binding</keyword>
<dbReference type="Pfam" id="PF04055">
    <property type="entry name" value="Radical_SAM"/>
    <property type="match status" value="1"/>
</dbReference>
<organism evidence="14 15">
    <name type="scientific">Campylobacter hominis (strain ATCC BAA-381 / DSM 21671 / CCUG 45161 / LMG 19568 / NCTC 13146 / CH001A)</name>
    <dbReference type="NCBI Taxonomy" id="360107"/>
    <lineage>
        <taxon>Bacteria</taxon>
        <taxon>Pseudomonadati</taxon>
        <taxon>Campylobacterota</taxon>
        <taxon>Epsilonproteobacteria</taxon>
        <taxon>Campylobacterales</taxon>
        <taxon>Campylobacteraceae</taxon>
        <taxon>Campylobacter</taxon>
    </lineage>
</organism>
<dbReference type="AlphaFoldDB" id="A7I087"/>
<dbReference type="Gene3D" id="3.20.20.70">
    <property type="entry name" value="Aldolase class I"/>
    <property type="match status" value="1"/>
</dbReference>
<comment type="cofactor">
    <cofactor evidence="12">
        <name>[4Fe-4S] cluster</name>
        <dbReference type="ChEBI" id="CHEBI:49883"/>
    </cofactor>
    <text evidence="12">Binds 2 [4Fe-4S] clusters. Binds 1 [4Fe-4S] cluster coordinated with 3 cysteines and an exchangeable S-adenosyl-L-methionine and 1 [4Fe-4S] cluster coordinated with 3 cysteines and the GTP-derived substrate.</text>
</comment>
<feature type="binding site" evidence="12">
    <location>
        <position position="67"/>
    </location>
    <ligand>
        <name>S-adenosyl-L-methionine</name>
        <dbReference type="ChEBI" id="CHEBI:59789"/>
    </ligand>
</feature>
<dbReference type="InterPro" id="IPR013483">
    <property type="entry name" value="MoaA"/>
</dbReference>
<dbReference type="RefSeq" id="WP_012108210.1">
    <property type="nucleotide sequence ID" value="NC_009714.1"/>
</dbReference>
<dbReference type="InterPro" id="IPR007197">
    <property type="entry name" value="rSAM"/>
</dbReference>
<dbReference type="OrthoDB" id="9763993at2"/>
<dbReference type="GO" id="GO:0046872">
    <property type="term" value="F:metal ion binding"/>
    <property type="evidence" value="ECO:0007669"/>
    <property type="project" value="UniProtKB-KW"/>
</dbReference>
<feature type="binding site" evidence="12">
    <location>
        <position position="118"/>
    </location>
    <ligand>
        <name>S-adenosyl-L-methionine</name>
        <dbReference type="ChEBI" id="CHEBI:59789"/>
    </ligand>
</feature>
<dbReference type="SFLD" id="SFLDG01067">
    <property type="entry name" value="SPASM/twitch_domain_containing"/>
    <property type="match status" value="1"/>
</dbReference>
<dbReference type="CDD" id="cd21117">
    <property type="entry name" value="Twitch_MoaA"/>
    <property type="match status" value="1"/>
</dbReference>
<evidence type="ECO:0000256" key="10">
    <source>
        <dbReference type="ARBA" id="ARBA00023239"/>
    </source>
</evidence>
<dbReference type="GO" id="GO:0051539">
    <property type="term" value="F:4 iron, 4 sulfur cluster binding"/>
    <property type="evidence" value="ECO:0007669"/>
    <property type="project" value="UniProtKB-UniRule"/>
</dbReference>
<dbReference type="GO" id="GO:0061798">
    <property type="term" value="F:GTP 3',8'-cyclase activity"/>
    <property type="evidence" value="ECO:0007669"/>
    <property type="project" value="UniProtKB-UniRule"/>
</dbReference>
<comment type="similarity">
    <text evidence="12">Belongs to the radical SAM superfamily. MoaA family.</text>
</comment>
<dbReference type="NCBIfam" id="TIGR02666">
    <property type="entry name" value="moaA"/>
    <property type="match status" value="1"/>
</dbReference>
<comment type="function">
    <text evidence="12">Catalyzes the cyclization of GTP to (8S)-3',8-cyclo-7,8-dihydroguanosine 5'-triphosphate.</text>
</comment>
<dbReference type="InterPro" id="IPR000385">
    <property type="entry name" value="MoaA_NifB_PqqE_Fe-S-bd_CS"/>
</dbReference>
<feature type="binding site" evidence="12">
    <location>
        <position position="27"/>
    </location>
    <ligand>
        <name>[4Fe-4S] cluster</name>
        <dbReference type="ChEBI" id="CHEBI:49883"/>
        <label>1</label>
        <note>4Fe-4S-S-AdoMet</note>
    </ligand>
</feature>
<feature type="binding site" evidence="12">
    <location>
        <position position="13"/>
    </location>
    <ligand>
        <name>GTP</name>
        <dbReference type="ChEBI" id="CHEBI:37565"/>
    </ligand>
</feature>
<dbReference type="SMART" id="SM00729">
    <property type="entry name" value="Elp3"/>
    <property type="match status" value="1"/>
</dbReference>
<sequence length="318" mass="35958">MVDSFGRKIDYLRVSVTDRCNLRCAYCMPDRPFEWIEHNKILSFENIFSFVKIAIDNGVEKIRITGGEPLVRKGVENFVGLISKYAPNIDLAMTSNGVLLAQKAEILKQNGLKRVNISLDTLKPEIFEKISKRNLLDEVLKGIDKAVEVGFKVKLNCVVVRGINENEISEILNFGISKNAEVRFIEFMQNSHALDAVKCIGANEILEILSRDFKISPLQKDPHSPSSLFLANDKYRFGIISPHGEEFCKSCNRIRLSAEGLLIPCLYFDEAMSIKKALADNDFDEVLRIFESVVANKPEKNRWAQSEVSNRAFYETGG</sequence>
<evidence type="ECO:0000256" key="8">
    <source>
        <dbReference type="ARBA" id="ARBA00023134"/>
    </source>
</evidence>
<dbReference type="UniPathway" id="UPA00344"/>
<feature type="binding site" evidence="12">
    <location>
        <position position="265"/>
    </location>
    <ligand>
        <name>[4Fe-4S] cluster</name>
        <dbReference type="ChEBI" id="CHEBI:49883"/>
        <label>2</label>
        <note>4Fe-4S-substrate</note>
    </ligand>
</feature>
<evidence type="ECO:0000256" key="6">
    <source>
        <dbReference type="ARBA" id="ARBA00023004"/>
    </source>
</evidence>
<evidence type="ECO:0000313" key="15">
    <source>
        <dbReference type="Proteomes" id="UP000002407"/>
    </source>
</evidence>
<keyword evidence="5 12" id="KW-0547">Nucleotide-binding</keyword>
<evidence type="ECO:0000256" key="12">
    <source>
        <dbReference type="HAMAP-Rule" id="MF_01225"/>
    </source>
</evidence>
<feature type="binding site" evidence="12">
    <location>
        <position position="251"/>
    </location>
    <ligand>
        <name>[4Fe-4S] cluster</name>
        <dbReference type="ChEBI" id="CHEBI:49883"/>
        <label>2</label>
        <note>4Fe-4S-substrate</note>
    </ligand>
</feature>
<dbReference type="KEGG" id="cha:CHAB381_0326"/>
<dbReference type="Pfam" id="PF06463">
    <property type="entry name" value="Mob_synth_C"/>
    <property type="match status" value="1"/>
</dbReference>
<keyword evidence="10 12" id="KW-0456">Lyase</keyword>
<keyword evidence="15" id="KW-1185">Reference proteome</keyword>
<feature type="binding site" evidence="12">
    <location>
        <position position="24"/>
    </location>
    <ligand>
        <name>[4Fe-4S] cluster</name>
        <dbReference type="ChEBI" id="CHEBI:49883"/>
        <label>1</label>
        <note>4Fe-4S-S-AdoMet</note>
    </ligand>
</feature>
<keyword evidence="6 12" id="KW-0408">Iron</keyword>
<dbReference type="eggNOG" id="COG2896">
    <property type="taxonomic scope" value="Bacteria"/>
</dbReference>
<evidence type="ECO:0000313" key="14">
    <source>
        <dbReference type="EMBL" id="ABS51186.1"/>
    </source>
</evidence>
<dbReference type="EMBL" id="CP000776">
    <property type="protein sequence ID" value="ABS51186.1"/>
    <property type="molecule type" value="Genomic_DNA"/>
</dbReference>
<keyword evidence="2 12" id="KW-0004">4Fe-4S</keyword>
<evidence type="ECO:0000256" key="1">
    <source>
        <dbReference type="ARBA" id="ARBA00012167"/>
    </source>
</evidence>
<dbReference type="GO" id="GO:0005525">
    <property type="term" value="F:GTP binding"/>
    <property type="evidence" value="ECO:0007669"/>
    <property type="project" value="UniProtKB-UniRule"/>
</dbReference>
<dbReference type="PROSITE" id="PS01305">
    <property type="entry name" value="MOAA_NIFB_PQQE"/>
    <property type="match status" value="1"/>
</dbReference>
<dbReference type="InterPro" id="IPR040064">
    <property type="entry name" value="MoaA-like"/>
</dbReference>
<keyword evidence="3 12" id="KW-0949">S-adenosyl-L-methionine</keyword>
<dbReference type="InterPro" id="IPR006638">
    <property type="entry name" value="Elp3/MiaA/NifB-like_rSAM"/>
</dbReference>
<gene>
    <name evidence="12 14" type="primary">moaA</name>
    <name evidence="14" type="ordered locus">CHAB381_0326</name>
</gene>
<dbReference type="PANTHER" id="PTHR22960">
    <property type="entry name" value="MOLYBDOPTERIN COFACTOR SYNTHESIS PROTEIN A"/>
    <property type="match status" value="1"/>
</dbReference>
<evidence type="ECO:0000256" key="3">
    <source>
        <dbReference type="ARBA" id="ARBA00022691"/>
    </source>
</evidence>
<dbReference type="SUPFAM" id="SSF102114">
    <property type="entry name" value="Radical SAM enzymes"/>
    <property type="match status" value="1"/>
</dbReference>
<dbReference type="GO" id="GO:0006777">
    <property type="term" value="P:Mo-molybdopterin cofactor biosynthetic process"/>
    <property type="evidence" value="ECO:0007669"/>
    <property type="project" value="UniProtKB-UniRule"/>
</dbReference>
<dbReference type="STRING" id="360107.CHAB381_0326"/>
<dbReference type="SFLD" id="SFLDS00029">
    <property type="entry name" value="Radical_SAM"/>
    <property type="match status" value="1"/>
</dbReference>
<dbReference type="EC" id="4.1.99.22" evidence="1 12"/>
<dbReference type="SFLD" id="SFLDG01386">
    <property type="entry name" value="main_SPASM_domain-containing"/>
    <property type="match status" value="1"/>
</dbReference>
<feature type="binding site" evidence="12">
    <location>
        <position position="94"/>
    </location>
    <ligand>
        <name>GTP</name>
        <dbReference type="ChEBI" id="CHEBI:37565"/>
    </ligand>
</feature>
<evidence type="ECO:0000256" key="5">
    <source>
        <dbReference type="ARBA" id="ARBA00022741"/>
    </source>
</evidence>
<feature type="binding site" evidence="12">
    <location>
        <position position="248"/>
    </location>
    <ligand>
        <name>[4Fe-4S] cluster</name>
        <dbReference type="ChEBI" id="CHEBI:49883"/>
        <label>2</label>
        <note>4Fe-4S-substrate</note>
    </ligand>
</feature>
<comment type="subunit">
    <text evidence="12">Monomer and homodimer.</text>
</comment>
<keyword evidence="8 12" id="KW-0342">GTP-binding</keyword>
<dbReference type="InterPro" id="IPR013785">
    <property type="entry name" value="Aldolase_TIM"/>
</dbReference>
<dbReference type="InterPro" id="IPR010505">
    <property type="entry name" value="MoaA_twitch"/>
</dbReference>
<evidence type="ECO:0000256" key="7">
    <source>
        <dbReference type="ARBA" id="ARBA00023014"/>
    </source>
</evidence>
<dbReference type="GO" id="GO:1904047">
    <property type="term" value="F:S-adenosyl-L-methionine binding"/>
    <property type="evidence" value="ECO:0007669"/>
    <property type="project" value="UniProtKB-UniRule"/>
</dbReference>
<dbReference type="PANTHER" id="PTHR22960:SF0">
    <property type="entry name" value="MOLYBDENUM COFACTOR BIOSYNTHESIS PROTEIN 1"/>
    <property type="match status" value="1"/>
</dbReference>
<dbReference type="PROSITE" id="PS51918">
    <property type="entry name" value="RADICAL_SAM"/>
    <property type="match status" value="1"/>
</dbReference>
<comment type="catalytic activity">
    <reaction evidence="11 12">
        <text>GTP + AH2 + S-adenosyl-L-methionine = (8S)-3',8-cyclo-7,8-dihydroguanosine 5'-triphosphate + 5'-deoxyadenosine + L-methionine + A + H(+)</text>
        <dbReference type="Rhea" id="RHEA:49576"/>
        <dbReference type="ChEBI" id="CHEBI:13193"/>
        <dbReference type="ChEBI" id="CHEBI:15378"/>
        <dbReference type="ChEBI" id="CHEBI:17319"/>
        <dbReference type="ChEBI" id="CHEBI:17499"/>
        <dbReference type="ChEBI" id="CHEBI:37565"/>
        <dbReference type="ChEBI" id="CHEBI:57844"/>
        <dbReference type="ChEBI" id="CHEBI:59789"/>
        <dbReference type="ChEBI" id="CHEBI:131766"/>
        <dbReference type="EC" id="4.1.99.22"/>
    </reaction>
</comment>
<feature type="binding site" evidence="12">
    <location>
        <position position="63"/>
    </location>
    <ligand>
        <name>GTP</name>
        <dbReference type="ChEBI" id="CHEBI:37565"/>
    </ligand>
</feature>
<proteinExistence type="inferred from homology"/>
<evidence type="ECO:0000259" key="13">
    <source>
        <dbReference type="PROSITE" id="PS51918"/>
    </source>
</evidence>